<evidence type="ECO:0000256" key="18">
    <source>
        <dbReference type="RuleBase" id="RU003403"/>
    </source>
</evidence>
<dbReference type="GO" id="GO:0005743">
    <property type="term" value="C:mitochondrial inner membrane"/>
    <property type="evidence" value="ECO:0007669"/>
    <property type="project" value="UniProtKB-SubCell"/>
</dbReference>
<name>D1G5N5_APAFO</name>
<evidence type="ECO:0000256" key="5">
    <source>
        <dbReference type="ARBA" id="ARBA00021008"/>
    </source>
</evidence>
<dbReference type="CTD" id="4536"/>
<dbReference type="InterPro" id="IPR050175">
    <property type="entry name" value="Complex_I_Subunit_2"/>
</dbReference>
<comment type="function">
    <text evidence="1">Core subunit of the mitochondrial membrane respiratory chain NADH dehydrogenase (Complex I) that is believed to belong to the minimal assembly required for catalysis. Complex I functions in the transfer of electrons from NADH to the respiratory chain. The immediate electron acceptor for the enzyme is believed to be ubiquinone.</text>
</comment>
<feature type="transmembrane region" description="Helical" evidence="18">
    <location>
        <begin position="198"/>
        <end position="215"/>
    </location>
</feature>
<evidence type="ECO:0000256" key="9">
    <source>
        <dbReference type="ARBA" id="ARBA00022792"/>
    </source>
</evidence>
<dbReference type="InterPro" id="IPR001750">
    <property type="entry name" value="ND/Mrp_TM"/>
</dbReference>
<evidence type="ECO:0000256" key="2">
    <source>
        <dbReference type="ARBA" id="ARBA00004448"/>
    </source>
</evidence>
<feature type="transmembrane region" description="Helical" evidence="18">
    <location>
        <begin position="174"/>
        <end position="192"/>
    </location>
</feature>
<evidence type="ECO:0000313" key="20">
    <source>
        <dbReference type="EMBL" id="ACM45050.1"/>
    </source>
</evidence>
<comment type="catalytic activity">
    <reaction evidence="17 18">
        <text>a ubiquinone + NADH + 5 H(+)(in) = a ubiquinol + NAD(+) + 4 H(+)(out)</text>
        <dbReference type="Rhea" id="RHEA:29091"/>
        <dbReference type="Rhea" id="RHEA-COMP:9565"/>
        <dbReference type="Rhea" id="RHEA-COMP:9566"/>
        <dbReference type="ChEBI" id="CHEBI:15378"/>
        <dbReference type="ChEBI" id="CHEBI:16389"/>
        <dbReference type="ChEBI" id="CHEBI:17976"/>
        <dbReference type="ChEBI" id="CHEBI:57540"/>
        <dbReference type="ChEBI" id="CHEBI:57945"/>
        <dbReference type="EC" id="7.1.1.2"/>
    </reaction>
</comment>
<keyword evidence="8 18" id="KW-0812">Transmembrane</keyword>
<evidence type="ECO:0000256" key="16">
    <source>
        <dbReference type="ARBA" id="ARBA00023136"/>
    </source>
</evidence>
<keyword evidence="9 18" id="KW-0999">Mitochondrion inner membrane</keyword>
<keyword evidence="10 18" id="KW-1278">Translocase</keyword>
<keyword evidence="15 18" id="KW-0496">Mitochondrion</keyword>
<evidence type="ECO:0000256" key="1">
    <source>
        <dbReference type="ARBA" id="ARBA00003257"/>
    </source>
</evidence>
<comment type="subcellular location">
    <subcellularLocation>
        <location evidence="2 18">Mitochondrion inner membrane</location>
        <topology evidence="2 18">Multi-pass membrane protein</topology>
    </subcellularLocation>
</comment>
<evidence type="ECO:0000256" key="7">
    <source>
        <dbReference type="ARBA" id="ARBA00022660"/>
    </source>
</evidence>
<sequence>MTNLYKTFFTSTLVLGTITAVSSYSWMGMWMGLEINLLSIIPLMSNSKNQLASESSLKYFITQAIASSVLLFSMILLEMMEMYMISNYTTSALALMSSSLLMKTGAAPFHFWFPEIMEGLNWINSMIMLTWQKIAPMMIIMNTTQQASMITLSIITSMIIGGILGLNQSSLRKILAYSSINHIGWMLAALTINSSIWLSYFLIYSLISFSLIWILKTHNIFYLNQIFLQKNPLVKLTFMINFLSMGGIPPFIGFLPKWITINALAAINMPLTICMVILTLITLYYYVRTMIPTMTLNTAESKNTATNKTQFSIWWINWMNILALILCTLWFNLI</sequence>
<feature type="transmembrane region" description="Helical" evidence="18">
    <location>
        <begin position="311"/>
        <end position="331"/>
    </location>
</feature>
<dbReference type="InterPro" id="IPR003917">
    <property type="entry name" value="NADH_UbQ_OxRdtase_chain2"/>
</dbReference>
<evidence type="ECO:0000256" key="13">
    <source>
        <dbReference type="ARBA" id="ARBA00023027"/>
    </source>
</evidence>
<evidence type="ECO:0000256" key="8">
    <source>
        <dbReference type="ARBA" id="ARBA00022692"/>
    </source>
</evidence>
<reference evidence="20" key="1">
    <citation type="journal article" date="2009" name="Syst. Biol.">
        <title>Nonstationary evolution and compositional heterogeneity in beetle mitochondrial phylogenomics.</title>
        <authorList>
            <person name="Sheffield N.C."/>
            <person name="Song H."/>
            <person name="Cameron S.L."/>
            <person name="Whiting M.F."/>
        </authorList>
    </citation>
    <scope>NUCLEOTIDE SEQUENCE</scope>
</reference>
<evidence type="ECO:0000259" key="19">
    <source>
        <dbReference type="Pfam" id="PF00361"/>
    </source>
</evidence>
<keyword evidence="12 18" id="KW-1133">Transmembrane helix</keyword>
<feature type="transmembrane region" description="Helical" evidence="18">
    <location>
        <begin position="236"/>
        <end position="255"/>
    </location>
</feature>
<dbReference type="RefSeq" id="YP_003331367.1">
    <property type="nucleotide sequence ID" value="NC_013582.1"/>
</dbReference>
<comment type="function">
    <text evidence="18">Core subunit of the mitochondrial membrane respiratory chain NADH dehydrogenase (Complex I) which catalyzes electron transfer from NADH through the respiratory chain, using ubiquinone as an electron acceptor. Essential for the catalytic activity and assembly of complex I.</text>
</comment>
<keyword evidence="13 18" id="KW-0520">NAD</keyword>
<keyword evidence="6" id="KW-0813">Transport</keyword>
<feature type="transmembrane region" description="Helical" evidence="18">
    <location>
        <begin position="261"/>
        <end position="287"/>
    </location>
</feature>
<gene>
    <name evidence="20" type="primary">ND2</name>
</gene>
<dbReference type="GO" id="GO:0006120">
    <property type="term" value="P:mitochondrial electron transport, NADH to ubiquinone"/>
    <property type="evidence" value="ECO:0007669"/>
    <property type="project" value="InterPro"/>
</dbReference>
<evidence type="ECO:0000256" key="6">
    <source>
        <dbReference type="ARBA" id="ARBA00022448"/>
    </source>
</evidence>
<feature type="domain" description="NADH:quinone oxidoreductase/Mrp antiporter transmembrane" evidence="19">
    <location>
        <begin position="23"/>
        <end position="282"/>
    </location>
</feature>
<dbReference type="PRINTS" id="PR01436">
    <property type="entry name" value="NADHDHGNASE2"/>
</dbReference>
<keyword evidence="16 18" id="KW-0472">Membrane</keyword>
<comment type="similarity">
    <text evidence="3 18">Belongs to the complex I subunit 2 family.</text>
</comment>
<evidence type="ECO:0000256" key="11">
    <source>
        <dbReference type="ARBA" id="ARBA00022982"/>
    </source>
</evidence>
<evidence type="ECO:0000256" key="3">
    <source>
        <dbReference type="ARBA" id="ARBA00007012"/>
    </source>
</evidence>
<dbReference type="PANTHER" id="PTHR46552:SF1">
    <property type="entry name" value="NADH-UBIQUINONE OXIDOREDUCTASE CHAIN 2"/>
    <property type="match status" value="1"/>
</dbReference>
<dbReference type="Pfam" id="PF00361">
    <property type="entry name" value="Proton_antipo_M"/>
    <property type="match status" value="1"/>
</dbReference>
<organism evidence="20">
    <name type="scientific">Apatides fortis</name>
    <name type="common">Horned powderpost beetle</name>
    <dbReference type="NCBI Taxonomy" id="590156"/>
    <lineage>
        <taxon>Eukaryota</taxon>
        <taxon>Metazoa</taxon>
        <taxon>Ecdysozoa</taxon>
        <taxon>Arthropoda</taxon>
        <taxon>Hexapoda</taxon>
        <taxon>Insecta</taxon>
        <taxon>Pterygota</taxon>
        <taxon>Neoptera</taxon>
        <taxon>Endopterygota</taxon>
        <taxon>Coleoptera</taxon>
        <taxon>Polyphaga</taxon>
        <taxon>Bostrichiformia</taxon>
        <taxon>Bostrichidae</taxon>
        <taxon>Bostrichinae</taxon>
        <taxon>Apatides</taxon>
    </lineage>
</organism>
<dbReference type="EMBL" id="FJ613421">
    <property type="protein sequence ID" value="ACM45050.1"/>
    <property type="molecule type" value="Genomic_DNA"/>
</dbReference>
<feature type="transmembrane region" description="Helical" evidence="18">
    <location>
        <begin position="57"/>
        <end position="77"/>
    </location>
</feature>
<evidence type="ECO:0000256" key="15">
    <source>
        <dbReference type="ARBA" id="ARBA00023128"/>
    </source>
</evidence>
<keyword evidence="11 18" id="KW-0249">Electron transport</keyword>
<dbReference type="GeneID" id="8656467"/>
<evidence type="ECO:0000256" key="4">
    <source>
        <dbReference type="ARBA" id="ARBA00012944"/>
    </source>
</evidence>
<geneLocation type="mitochondrion" evidence="20"/>
<feature type="transmembrane region" description="Helical" evidence="18">
    <location>
        <begin position="147"/>
        <end position="167"/>
    </location>
</feature>
<dbReference type="AlphaFoldDB" id="D1G5N5"/>
<dbReference type="EC" id="7.1.1.2" evidence="4 18"/>
<proteinExistence type="inferred from homology"/>
<protein>
    <recommendedName>
        <fullName evidence="5 18">NADH-ubiquinone oxidoreductase chain 2</fullName>
        <ecNumber evidence="4 18">7.1.1.2</ecNumber>
    </recommendedName>
</protein>
<dbReference type="PANTHER" id="PTHR46552">
    <property type="entry name" value="NADH-UBIQUINONE OXIDOREDUCTASE CHAIN 2"/>
    <property type="match status" value="1"/>
</dbReference>
<dbReference type="GO" id="GO:0008137">
    <property type="term" value="F:NADH dehydrogenase (ubiquinone) activity"/>
    <property type="evidence" value="ECO:0007669"/>
    <property type="project" value="UniProtKB-EC"/>
</dbReference>
<evidence type="ECO:0000256" key="14">
    <source>
        <dbReference type="ARBA" id="ARBA00023075"/>
    </source>
</evidence>
<keyword evidence="7 18" id="KW-0679">Respiratory chain</keyword>
<evidence type="ECO:0000256" key="10">
    <source>
        <dbReference type="ARBA" id="ARBA00022967"/>
    </source>
</evidence>
<accession>D1G5N5</accession>
<keyword evidence="14 18" id="KW-0830">Ubiquinone</keyword>
<evidence type="ECO:0000256" key="12">
    <source>
        <dbReference type="ARBA" id="ARBA00022989"/>
    </source>
</evidence>
<evidence type="ECO:0000256" key="17">
    <source>
        <dbReference type="ARBA" id="ARBA00049551"/>
    </source>
</evidence>